<comment type="caution">
    <text evidence="3">The sequence shown here is derived from an EMBL/GenBank/DDBJ whole genome shotgun (WGS) entry which is preliminary data.</text>
</comment>
<keyword evidence="3" id="KW-0808">Transferase</keyword>
<dbReference type="AlphaFoldDB" id="A0A162JQ62"/>
<dbReference type="RefSeq" id="XP_018707588.1">
    <property type="nucleotide sequence ID" value="XM_018844822.1"/>
</dbReference>
<dbReference type="InterPro" id="IPR029063">
    <property type="entry name" value="SAM-dependent_MTases_sf"/>
</dbReference>
<keyword evidence="3" id="KW-0489">Methyltransferase</keyword>
<dbReference type="OrthoDB" id="184880at2759"/>
<evidence type="ECO:0000313" key="3">
    <source>
        <dbReference type="EMBL" id="OAA72142.1"/>
    </source>
</evidence>
<dbReference type="GO" id="GO:0008168">
    <property type="term" value="F:methyltransferase activity"/>
    <property type="evidence" value="ECO:0007669"/>
    <property type="project" value="UniProtKB-KW"/>
</dbReference>
<organism evidence="3 4">
    <name type="scientific">Cordyceps fumosorosea (strain ARSEF 2679)</name>
    <name type="common">Isaria fumosorosea</name>
    <dbReference type="NCBI Taxonomy" id="1081104"/>
    <lineage>
        <taxon>Eukaryota</taxon>
        <taxon>Fungi</taxon>
        <taxon>Dikarya</taxon>
        <taxon>Ascomycota</taxon>
        <taxon>Pezizomycotina</taxon>
        <taxon>Sordariomycetes</taxon>
        <taxon>Hypocreomycetidae</taxon>
        <taxon>Hypocreales</taxon>
        <taxon>Cordycipitaceae</taxon>
        <taxon>Cordyceps</taxon>
    </lineage>
</organism>
<dbReference type="SUPFAM" id="SSF53335">
    <property type="entry name" value="S-adenosyl-L-methionine-dependent methyltransferases"/>
    <property type="match status" value="1"/>
</dbReference>
<feature type="compositionally biased region" description="Low complexity" evidence="2">
    <location>
        <begin position="33"/>
        <end position="42"/>
    </location>
</feature>
<dbReference type="PANTHER" id="PTHR43591">
    <property type="entry name" value="METHYLTRANSFERASE"/>
    <property type="match status" value="1"/>
</dbReference>
<proteinExistence type="inferred from homology"/>
<dbReference type="PANTHER" id="PTHR43591:SF10">
    <property type="entry name" value="ABC TRANSMEMBRANE TYPE-1 DOMAIN-CONTAINING PROTEIN-RELATED"/>
    <property type="match status" value="1"/>
</dbReference>
<dbReference type="GO" id="GO:0032259">
    <property type="term" value="P:methylation"/>
    <property type="evidence" value="ECO:0007669"/>
    <property type="project" value="UniProtKB-KW"/>
</dbReference>
<comment type="similarity">
    <text evidence="1">Belongs to the methyltransferase superfamily. LaeA methyltransferase family.</text>
</comment>
<keyword evidence="4" id="KW-1185">Reference proteome</keyword>
<accession>A0A162JQ62</accession>
<sequence>MSWEAFTQAEDSIVAEDASQDFRDDASDGGYASEGFSSGSTSAESSVRDYMYENGRRYHRFREGAYNFPNDDVEQEREDMKHAMVKLLCGQKLFFAPIGDNPQQILDIGTGTGIWVIEMGDQFPSASVLGIDLSPIQPDWLPPNVRFIVDDAESPWLYPRNHFDYIHSRHTVMALKDWMRLFRRALEHLKPGGWIELQEIHHSPRSANAEQDLPETHQVAQFWSHVSAGLGKLGVDLNISSGGQLTKMLQEAGYVNVTERVFHVPIDGLQAIALGPMMRGLNWNREEVEVFLAGVRTAYHDNAALMYMPLHIIYAQKPDNMG</sequence>
<evidence type="ECO:0000313" key="4">
    <source>
        <dbReference type="Proteomes" id="UP000076744"/>
    </source>
</evidence>
<reference evidence="3 4" key="1">
    <citation type="journal article" date="2016" name="Genome Biol. Evol.">
        <title>Divergent and convergent evolution of fungal pathogenicity.</title>
        <authorList>
            <person name="Shang Y."/>
            <person name="Xiao G."/>
            <person name="Zheng P."/>
            <person name="Cen K."/>
            <person name="Zhan S."/>
            <person name="Wang C."/>
        </authorList>
    </citation>
    <scope>NUCLEOTIDE SEQUENCE [LARGE SCALE GENOMIC DNA]</scope>
    <source>
        <strain evidence="3 4">ARSEF 2679</strain>
    </source>
</reference>
<feature type="region of interest" description="Disordered" evidence="2">
    <location>
        <begin position="14"/>
        <end position="42"/>
    </location>
</feature>
<evidence type="ECO:0000256" key="2">
    <source>
        <dbReference type="SAM" id="MobiDB-lite"/>
    </source>
</evidence>
<dbReference type="Proteomes" id="UP000076744">
    <property type="component" value="Unassembled WGS sequence"/>
</dbReference>
<gene>
    <name evidence="3" type="ORF">ISF_01215</name>
</gene>
<dbReference type="GeneID" id="30017507"/>
<dbReference type="Gene3D" id="3.40.50.150">
    <property type="entry name" value="Vaccinia Virus protein VP39"/>
    <property type="match status" value="1"/>
</dbReference>
<protein>
    <submittedName>
        <fullName evidence="3">Methyltransferase type 12</fullName>
    </submittedName>
</protein>
<name>A0A162JQ62_CORFA</name>
<dbReference type="CDD" id="cd02440">
    <property type="entry name" value="AdoMet_MTases"/>
    <property type="match status" value="1"/>
</dbReference>
<evidence type="ECO:0000256" key="1">
    <source>
        <dbReference type="ARBA" id="ARBA00038158"/>
    </source>
</evidence>
<dbReference type="Pfam" id="PF13489">
    <property type="entry name" value="Methyltransf_23"/>
    <property type="match status" value="1"/>
</dbReference>
<dbReference type="EMBL" id="AZHB01000002">
    <property type="protein sequence ID" value="OAA72142.1"/>
    <property type="molecule type" value="Genomic_DNA"/>
</dbReference>